<dbReference type="Pfam" id="PF24883">
    <property type="entry name" value="NPHP3_N"/>
    <property type="match status" value="1"/>
</dbReference>
<feature type="domain" description="GPI inositol-deacylase winged helix" evidence="3">
    <location>
        <begin position="446"/>
        <end position="524"/>
    </location>
</feature>
<evidence type="ECO:0000256" key="1">
    <source>
        <dbReference type="ARBA" id="ARBA00022737"/>
    </source>
</evidence>
<evidence type="ECO:0000259" key="4">
    <source>
        <dbReference type="Pfam" id="PF24883"/>
    </source>
</evidence>
<reference evidence="5 6" key="1">
    <citation type="submission" date="2015-10" db="EMBL/GenBank/DDBJ databases">
        <title>The cercosporin biosynthetic gene cluster was horizontally transferred to several fungal lineages and shown to be expanded in Cercospora beticola based on microsynteny with recipient genomes.</title>
        <authorList>
            <person name="De Jonge R."/>
            <person name="Ebert M.K."/>
            <person name="Suttle J.C."/>
            <person name="Jurick Ii W.M."/>
            <person name="Secor G.A."/>
            <person name="Thomma B.P."/>
            <person name="Van De Peer Y."/>
            <person name="Bolton M.D."/>
        </authorList>
    </citation>
    <scope>NUCLEOTIDE SEQUENCE [LARGE SCALE GENOMIC DNA]</scope>
    <source>
        <strain evidence="5 6">09-40</strain>
    </source>
</reference>
<dbReference type="AlphaFoldDB" id="A0A2G5HUZ9"/>
<dbReference type="PANTHER" id="PTHR10039">
    <property type="entry name" value="AMELOGENIN"/>
    <property type="match status" value="1"/>
</dbReference>
<keyword evidence="1" id="KW-0677">Repeat</keyword>
<dbReference type="InterPro" id="IPR002110">
    <property type="entry name" value="Ankyrin_rpt"/>
</dbReference>
<comment type="caution">
    <text evidence="5">The sequence shown here is derived from an EMBL/GenBank/DDBJ whole genome shotgun (WGS) entry which is preliminary data.</text>
</comment>
<gene>
    <name evidence="5" type="ORF">CB0940_10056</name>
</gene>
<dbReference type="PROSITE" id="PS50088">
    <property type="entry name" value="ANK_REPEAT"/>
    <property type="match status" value="1"/>
</dbReference>
<dbReference type="OrthoDB" id="1577640at2759"/>
<dbReference type="InterPro" id="IPR054471">
    <property type="entry name" value="GPIID_WHD"/>
</dbReference>
<dbReference type="PANTHER" id="PTHR10039:SF16">
    <property type="entry name" value="GPI INOSITOL-DEACYLASE"/>
    <property type="match status" value="1"/>
</dbReference>
<dbReference type="SUPFAM" id="SSF48403">
    <property type="entry name" value="Ankyrin repeat"/>
    <property type="match status" value="1"/>
</dbReference>
<evidence type="ECO:0000313" key="5">
    <source>
        <dbReference type="EMBL" id="PIA96348.1"/>
    </source>
</evidence>
<dbReference type="EMBL" id="LKMD01000103">
    <property type="protein sequence ID" value="PIA96348.1"/>
    <property type="molecule type" value="Genomic_DNA"/>
</dbReference>
<name>A0A2G5HUZ9_CERBT</name>
<proteinExistence type="predicted"/>
<sequence>MADPAALSLQVGVLITNLIEYGHEVKGAQDQITSLCRELSALRGVLEDIKAQRSKKHADNGISDCLATARLIIDDLLHRMQPAGSRFQRGKQSWLWPFKQKEIEQVLARLGRINTSIIMIMMGAQQSVALDMQVLKDELRSVSGMISAELYSQKQKEIISFLAPVSPKVPHDEACSIWEGTHSGTWFVDILQPWLDTPYPQKSIMVLHGSSGAGKTTVISKAIEYITVTVKTVKLGYFYCRFNDEATQNVRNILGSWIAQIAAYRPSVLDRFSEAVSSKERLSTAWWEDALVQVAEELGPVILVLDAVNESKDDDAVRSCLMRLATRCQEIRFVISSTPFAEEVFSSKCLGVPMDSNEVDDDIEQYVRRTVRRSPILVQTGEADIVAVIVPQARGMFRWAECQMNLLSGCLTAKMVKKSLAHLPGSLDSTYIDILKRIPSATRPWVREVLMWLSYAYRPLTLVELAEAVVIEPSQSSIDDSCRIQPPEMILRLCKGLVTHNTTMHTVSLAHSSVRATLESETLRTSEVAEFWLSRNDCTPGIITKSLTYLLMDDFNLEVCDCEQMELELCHCFDTYPFLDYAGTMWAVHASMYIRSGATLREAQIRHIFALLGTSAGADKKPHFALWIRIIVEGLTEAIQNATPLYYAASFGLEPIVEIMLSQGLVDFNNARNPSYIDWKSGRNDCTPLGVAVFRGHIGVVQLLLCRGANPNATDAFGNSCLNYAVLDGDQDMIALLRRHGAEGPTDATVVTGLMASRGYELGWWQIPFGNLPP</sequence>
<dbReference type="Proteomes" id="UP000230605">
    <property type="component" value="Chromosome 8"/>
</dbReference>
<evidence type="ECO:0000259" key="3">
    <source>
        <dbReference type="Pfam" id="PF22939"/>
    </source>
</evidence>
<dbReference type="PROSITE" id="PS50297">
    <property type="entry name" value="ANK_REP_REGION"/>
    <property type="match status" value="1"/>
</dbReference>
<organism evidence="5 6">
    <name type="scientific">Cercospora beticola</name>
    <name type="common">Sugarbeet leaf spot fungus</name>
    <dbReference type="NCBI Taxonomy" id="122368"/>
    <lineage>
        <taxon>Eukaryota</taxon>
        <taxon>Fungi</taxon>
        <taxon>Dikarya</taxon>
        <taxon>Ascomycota</taxon>
        <taxon>Pezizomycotina</taxon>
        <taxon>Dothideomycetes</taxon>
        <taxon>Dothideomycetidae</taxon>
        <taxon>Mycosphaerellales</taxon>
        <taxon>Mycosphaerellaceae</taxon>
        <taxon>Cercospora</taxon>
    </lineage>
</organism>
<feature type="domain" description="Nephrocystin 3-like N-terminal" evidence="4">
    <location>
        <begin position="183"/>
        <end position="337"/>
    </location>
</feature>
<dbReference type="Gene3D" id="3.40.50.300">
    <property type="entry name" value="P-loop containing nucleotide triphosphate hydrolases"/>
    <property type="match status" value="1"/>
</dbReference>
<dbReference type="InterPro" id="IPR027417">
    <property type="entry name" value="P-loop_NTPase"/>
</dbReference>
<evidence type="ECO:0000256" key="2">
    <source>
        <dbReference type="PROSITE-ProRule" id="PRU00023"/>
    </source>
</evidence>
<feature type="repeat" description="ANK" evidence="2">
    <location>
        <begin position="684"/>
        <end position="716"/>
    </location>
</feature>
<dbReference type="Pfam" id="PF12796">
    <property type="entry name" value="Ank_2"/>
    <property type="match status" value="1"/>
</dbReference>
<protein>
    <submittedName>
        <fullName evidence="5">Uncharacterized protein</fullName>
    </submittedName>
</protein>
<dbReference type="SUPFAM" id="SSF52540">
    <property type="entry name" value="P-loop containing nucleoside triphosphate hydrolases"/>
    <property type="match status" value="1"/>
</dbReference>
<dbReference type="SMART" id="SM00248">
    <property type="entry name" value="ANK"/>
    <property type="match status" value="3"/>
</dbReference>
<evidence type="ECO:0000313" key="6">
    <source>
        <dbReference type="Proteomes" id="UP000230605"/>
    </source>
</evidence>
<dbReference type="Gene3D" id="1.25.40.20">
    <property type="entry name" value="Ankyrin repeat-containing domain"/>
    <property type="match status" value="1"/>
</dbReference>
<keyword evidence="2" id="KW-0040">ANK repeat</keyword>
<accession>A0A2G5HUZ9</accession>
<dbReference type="InterPro" id="IPR036770">
    <property type="entry name" value="Ankyrin_rpt-contain_sf"/>
</dbReference>
<dbReference type="InterPro" id="IPR056884">
    <property type="entry name" value="NPHP3-like_N"/>
</dbReference>
<dbReference type="Pfam" id="PF22939">
    <property type="entry name" value="WHD_GPIID"/>
    <property type="match status" value="1"/>
</dbReference>